<dbReference type="InterPro" id="IPR045851">
    <property type="entry name" value="AMP-bd_C_sf"/>
</dbReference>
<evidence type="ECO:0000259" key="1">
    <source>
        <dbReference type="Pfam" id="PF00501"/>
    </source>
</evidence>
<reference evidence="3" key="1">
    <citation type="journal article" date="2014" name="Int. J. Syst. Evol. Microbiol.">
        <title>Complete genome sequence of Corynebacterium casei LMG S-19264T (=DSM 44701T), isolated from a smear-ripened cheese.</title>
        <authorList>
            <consortium name="US DOE Joint Genome Institute (JGI-PGF)"/>
            <person name="Walter F."/>
            <person name="Albersmeier A."/>
            <person name="Kalinowski J."/>
            <person name="Ruckert C."/>
        </authorList>
    </citation>
    <scope>NUCLEOTIDE SEQUENCE</scope>
    <source>
        <strain evidence="3">CGMCC 4.5737</strain>
    </source>
</reference>
<dbReference type="Gene3D" id="3.40.50.12780">
    <property type="entry name" value="N-terminal domain of ligase-like"/>
    <property type="match status" value="1"/>
</dbReference>
<dbReference type="EMBL" id="BMMK01000024">
    <property type="protein sequence ID" value="GGM70170.1"/>
    <property type="molecule type" value="Genomic_DNA"/>
</dbReference>
<dbReference type="PANTHER" id="PTHR43767">
    <property type="entry name" value="LONG-CHAIN-FATTY-ACID--COA LIGASE"/>
    <property type="match status" value="1"/>
</dbReference>
<dbReference type="InterPro" id="IPR025110">
    <property type="entry name" value="AMP-bd_C"/>
</dbReference>
<sequence length="397" mass="40278">MVPLPVPAGSGALALLSALERALRGDGPVVLPVPAAERSAAGRLVAALGGVLAQDEDDPVDPTALVIATSGSTGEPKGVLLPARAIGASARATLDRLGGPGGWLLALPAWTVAGAQVLARSLVSGTEPRVMDTSAGFRPDGFADAAEPLLARSGRHYTALVPTQLARLVAAGGAGLEALCAFDAVLLGGAALAPALRERAEAAGVRVVTTYGMSETCGGCVYDGRPLDGVRVRLIDVDAGRAGRVVLGGAVVARGYRGQPELTARCFRAGSFHTGDLGRWRGDGRLEVLGRMDDLINTGGVKVAPVSVERALAAQPGVLEVCVVGLPDPEWGEAVAAAVVPADAAAPPSVPELRAAVRDRVGRAAAPRHVVFVPELPLRGPGKVDRDAVRSILTSTS</sequence>
<organism evidence="3 4">
    <name type="scientific">Longimycelium tulufanense</name>
    <dbReference type="NCBI Taxonomy" id="907463"/>
    <lineage>
        <taxon>Bacteria</taxon>
        <taxon>Bacillati</taxon>
        <taxon>Actinomycetota</taxon>
        <taxon>Actinomycetes</taxon>
        <taxon>Pseudonocardiales</taxon>
        <taxon>Pseudonocardiaceae</taxon>
        <taxon>Longimycelium</taxon>
    </lineage>
</organism>
<dbReference type="InterPro" id="IPR000873">
    <property type="entry name" value="AMP-dep_synth/lig_dom"/>
</dbReference>
<feature type="domain" description="AMP-binding enzyme C-terminal" evidence="2">
    <location>
        <begin position="308"/>
        <end position="383"/>
    </location>
</feature>
<gene>
    <name evidence="3" type="primary">menE</name>
    <name evidence="3" type="ORF">GCM10012275_45730</name>
</gene>
<dbReference type="GO" id="GO:0016878">
    <property type="term" value="F:acid-thiol ligase activity"/>
    <property type="evidence" value="ECO:0007669"/>
    <property type="project" value="UniProtKB-ARBA"/>
</dbReference>
<dbReference type="Proteomes" id="UP000637578">
    <property type="component" value="Unassembled WGS sequence"/>
</dbReference>
<keyword evidence="3" id="KW-0436">Ligase</keyword>
<dbReference type="InterPro" id="IPR020845">
    <property type="entry name" value="AMP-binding_CS"/>
</dbReference>
<evidence type="ECO:0000259" key="2">
    <source>
        <dbReference type="Pfam" id="PF13193"/>
    </source>
</evidence>
<dbReference type="SUPFAM" id="SSF56801">
    <property type="entry name" value="Acetyl-CoA synthetase-like"/>
    <property type="match status" value="1"/>
</dbReference>
<keyword evidence="4" id="KW-1185">Reference proteome</keyword>
<reference evidence="3" key="2">
    <citation type="submission" date="2020-09" db="EMBL/GenBank/DDBJ databases">
        <authorList>
            <person name="Sun Q."/>
            <person name="Zhou Y."/>
        </authorList>
    </citation>
    <scope>NUCLEOTIDE SEQUENCE</scope>
    <source>
        <strain evidence="3">CGMCC 4.5737</strain>
    </source>
</reference>
<dbReference type="PROSITE" id="PS00455">
    <property type="entry name" value="AMP_BINDING"/>
    <property type="match status" value="1"/>
</dbReference>
<accession>A0A8J3FYA0</accession>
<evidence type="ECO:0000313" key="3">
    <source>
        <dbReference type="EMBL" id="GGM70170.1"/>
    </source>
</evidence>
<dbReference type="Pfam" id="PF00501">
    <property type="entry name" value="AMP-binding"/>
    <property type="match status" value="1"/>
</dbReference>
<dbReference type="NCBIfam" id="NF005877">
    <property type="entry name" value="PRK07824.1"/>
    <property type="match status" value="1"/>
</dbReference>
<comment type="caution">
    <text evidence="3">The sequence shown here is derived from an EMBL/GenBank/DDBJ whole genome shotgun (WGS) entry which is preliminary data.</text>
</comment>
<protein>
    <submittedName>
        <fullName evidence="3">O-succinylbenzoic acid--CoA ligase</fullName>
    </submittedName>
</protein>
<name>A0A8J3FYA0_9PSEU</name>
<dbReference type="InterPro" id="IPR042099">
    <property type="entry name" value="ANL_N_sf"/>
</dbReference>
<dbReference type="InterPro" id="IPR050237">
    <property type="entry name" value="ATP-dep_AMP-bd_enzyme"/>
</dbReference>
<dbReference type="AlphaFoldDB" id="A0A8J3FYA0"/>
<dbReference type="Gene3D" id="3.30.300.30">
    <property type="match status" value="1"/>
</dbReference>
<evidence type="ECO:0000313" key="4">
    <source>
        <dbReference type="Proteomes" id="UP000637578"/>
    </source>
</evidence>
<dbReference type="PANTHER" id="PTHR43767:SF1">
    <property type="entry name" value="NONRIBOSOMAL PEPTIDE SYNTHASE PES1 (EUROFUNG)-RELATED"/>
    <property type="match status" value="1"/>
</dbReference>
<feature type="domain" description="AMP-dependent synthetase/ligase" evidence="1">
    <location>
        <begin position="57"/>
        <end position="256"/>
    </location>
</feature>
<dbReference type="Pfam" id="PF13193">
    <property type="entry name" value="AMP-binding_C"/>
    <property type="match status" value="1"/>
</dbReference>
<proteinExistence type="predicted"/>